<protein>
    <submittedName>
        <fullName evidence="1">Putative ATPase domain containing protein</fullName>
    </submittedName>
</protein>
<dbReference type="EMBL" id="MT144155">
    <property type="protein sequence ID" value="QJA49786.1"/>
    <property type="molecule type" value="Genomic_DNA"/>
</dbReference>
<name>A0A6H1ZPD4_9ZZZZ</name>
<evidence type="ECO:0000313" key="1">
    <source>
        <dbReference type="EMBL" id="QJA49786.1"/>
    </source>
</evidence>
<sequence length="320" mass="36243">MAAKSKKNKGFTHAQLMNTKLPDINFVIRNVLPEGLSVLAGMPKARKSFLALNFAIAVSTGCLALDYEVTSKGRVLHLSLEDGAKRLKNRSSVMSPVNQIENLHFFTQWRRLDEGGLKDLEEWVLDYPDTKLIIIDTLTKIWPMHAKRTEGTTLYHSDYDVGDSLKQLADLYGLAIMHVYHLNKQTSVDDPIKEIQGSLGMSAAPDTILMLKRPRESDIGTLFITGRDIEEERFETIEFDRKRLWWHLIEGAKGLGAVSDAQVEIIKVMRSYGKPMKLRELANIIQKSPQAVSRLIKSIMKNEGLIERAKYGEYSIKDDL</sequence>
<evidence type="ECO:0000313" key="2">
    <source>
        <dbReference type="EMBL" id="QJA55674.1"/>
    </source>
</evidence>
<gene>
    <name evidence="3" type="ORF">MM415A00737_0011</name>
    <name evidence="2" type="ORF">MM415B02012_0008</name>
    <name evidence="1" type="ORF">TM448A01472_0006</name>
</gene>
<accession>A0A6H1ZPD4</accession>
<dbReference type="InterPro" id="IPR036390">
    <property type="entry name" value="WH_DNA-bd_sf"/>
</dbReference>
<organism evidence="1">
    <name type="scientific">viral metagenome</name>
    <dbReference type="NCBI Taxonomy" id="1070528"/>
    <lineage>
        <taxon>unclassified sequences</taxon>
        <taxon>metagenomes</taxon>
        <taxon>organismal metagenomes</taxon>
    </lineage>
</organism>
<dbReference type="SUPFAM" id="SSF46785">
    <property type="entry name" value="Winged helix' DNA-binding domain"/>
    <property type="match status" value="1"/>
</dbReference>
<dbReference type="AlphaFoldDB" id="A0A6H1ZPD4"/>
<proteinExistence type="predicted"/>
<dbReference type="Gene3D" id="3.40.50.300">
    <property type="entry name" value="P-loop containing nucleotide triphosphate hydrolases"/>
    <property type="match status" value="1"/>
</dbReference>
<dbReference type="Pfam" id="PF13481">
    <property type="entry name" value="AAA_25"/>
    <property type="match status" value="1"/>
</dbReference>
<reference evidence="1" key="1">
    <citation type="submission" date="2020-03" db="EMBL/GenBank/DDBJ databases">
        <title>The deep terrestrial virosphere.</title>
        <authorList>
            <person name="Holmfeldt K."/>
            <person name="Nilsson E."/>
            <person name="Simone D."/>
            <person name="Lopez-Fernandez M."/>
            <person name="Wu X."/>
            <person name="de Brujin I."/>
            <person name="Lundin D."/>
            <person name="Andersson A."/>
            <person name="Bertilsson S."/>
            <person name="Dopson M."/>
        </authorList>
    </citation>
    <scope>NUCLEOTIDE SEQUENCE</scope>
    <source>
        <strain evidence="3">MM415A00737</strain>
        <strain evidence="2">MM415B02012</strain>
        <strain evidence="1">TM448A01472</strain>
    </source>
</reference>
<dbReference type="EMBL" id="MT142419">
    <property type="protein sequence ID" value="QJA80373.1"/>
    <property type="molecule type" value="Genomic_DNA"/>
</dbReference>
<dbReference type="EMBL" id="MT141172">
    <property type="protein sequence ID" value="QJA55674.1"/>
    <property type="molecule type" value="Genomic_DNA"/>
</dbReference>
<dbReference type="InterPro" id="IPR027417">
    <property type="entry name" value="P-loop_NTPase"/>
</dbReference>
<evidence type="ECO:0000313" key="3">
    <source>
        <dbReference type="EMBL" id="QJA80373.1"/>
    </source>
</evidence>
<dbReference type="SUPFAM" id="SSF52540">
    <property type="entry name" value="P-loop containing nucleoside triphosphate hydrolases"/>
    <property type="match status" value="1"/>
</dbReference>